<reference evidence="1 2" key="1">
    <citation type="journal article" date="2024" name="BMC Biol.">
        <title>Comparative genomics of Ascetosporea gives new insight into the evolutionary basis for animal parasitism in Rhizaria.</title>
        <authorList>
            <person name="Hiltunen Thoren M."/>
            <person name="Onut-Brannstrom I."/>
            <person name="Alfjorden A."/>
            <person name="Peckova H."/>
            <person name="Swords F."/>
            <person name="Hooper C."/>
            <person name="Holzer A.S."/>
            <person name="Bass D."/>
            <person name="Burki F."/>
        </authorList>
    </citation>
    <scope>NUCLEOTIDE SEQUENCE [LARGE SCALE GENOMIC DNA]</scope>
    <source>
        <strain evidence="1">20-A016</strain>
    </source>
</reference>
<organism evidence="1 2">
    <name type="scientific">Bonamia ostreae</name>
    <dbReference type="NCBI Taxonomy" id="126728"/>
    <lineage>
        <taxon>Eukaryota</taxon>
        <taxon>Sar</taxon>
        <taxon>Rhizaria</taxon>
        <taxon>Endomyxa</taxon>
        <taxon>Ascetosporea</taxon>
        <taxon>Haplosporida</taxon>
        <taxon>Bonamia</taxon>
    </lineage>
</organism>
<comment type="caution">
    <text evidence="1">The sequence shown here is derived from an EMBL/GenBank/DDBJ whole genome shotgun (WGS) entry which is preliminary data.</text>
</comment>
<name>A0ABV2AKV9_9EUKA</name>
<evidence type="ECO:0000313" key="1">
    <source>
        <dbReference type="EMBL" id="MES1920311.1"/>
    </source>
</evidence>
<sequence length="58" mass="6283">MTFDIPGVAIIVQMKPFVFVTNISASIGIAVSATDNAYFGIISAILKAIEDMRLVVFY</sequence>
<proteinExistence type="predicted"/>
<protein>
    <recommendedName>
        <fullName evidence="3">Amino acid transporter</fullName>
    </recommendedName>
</protein>
<gene>
    <name evidence="1" type="ORF">MHBO_001994</name>
</gene>
<dbReference type="EMBL" id="JBDODL010000604">
    <property type="protein sequence ID" value="MES1920311.1"/>
    <property type="molecule type" value="Genomic_DNA"/>
</dbReference>
<accession>A0ABV2AKV9</accession>
<dbReference type="Proteomes" id="UP001439008">
    <property type="component" value="Unassembled WGS sequence"/>
</dbReference>
<evidence type="ECO:0008006" key="3">
    <source>
        <dbReference type="Google" id="ProtNLM"/>
    </source>
</evidence>
<keyword evidence="2" id="KW-1185">Reference proteome</keyword>
<evidence type="ECO:0000313" key="2">
    <source>
        <dbReference type="Proteomes" id="UP001439008"/>
    </source>
</evidence>